<dbReference type="AlphaFoldDB" id="A0A1R1JUG2"/>
<feature type="region of interest" description="Disordered" evidence="1">
    <location>
        <begin position="41"/>
        <end position="63"/>
    </location>
</feature>
<evidence type="ECO:0000256" key="1">
    <source>
        <dbReference type="SAM" id="MobiDB-lite"/>
    </source>
</evidence>
<feature type="compositionally biased region" description="Polar residues" evidence="1">
    <location>
        <begin position="53"/>
        <end position="62"/>
    </location>
</feature>
<dbReference type="OrthoDB" id="8690216at2"/>
<feature type="compositionally biased region" description="Basic and acidic residues" evidence="1">
    <location>
        <begin position="42"/>
        <end position="52"/>
    </location>
</feature>
<dbReference type="EMBL" id="MJMN01000013">
    <property type="protein sequence ID" value="OMG88002.1"/>
    <property type="molecule type" value="Genomic_DNA"/>
</dbReference>
<evidence type="ECO:0000313" key="2">
    <source>
        <dbReference type="EMBL" id="OMG88002.1"/>
    </source>
</evidence>
<dbReference type="Proteomes" id="UP000187251">
    <property type="component" value="Unassembled WGS sequence"/>
</dbReference>
<dbReference type="Gene3D" id="1.10.3230.30">
    <property type="entry name" value="Phage gp6-like head-tail connector protein"/>
    <property type="match status" value="1"/>
</dbReference>
<comment type="caution">
    <text evidence="2">The sequence shown here is derived from an EMBL/GenBank/DDBJ whole genome shotgun (WGS) entry which is preliminary data.</text>
</comment>
<reference evidence="2 3" key="1">
    <citation type="submission" date="2016-09" db="EMBL/GenBank/DDBJ databases">
        <title>Phylogenomics of Achromobacter.</title>
        <authorList>
            <person name="Jeukens J."/>
            <person name="Freschi L."/>
            <person name="Vincent A.T."/>
            <person name="Emond-Rheault J.-G."/>
            <person name="Kukavica-Ibrulj I."/>
            <person name="Charette S.J."/>
            <person name="Levesque R.C."/>
        </authorList>
    </citation>
    <scope>NUCLEOTIDE SEQUENCE [LARGE SCALE GENOMIC DNA]</scope>
    <source>
        <strain evidence="2 3">AUS488</strain>
    </source>
</reference>
<organism evidence="2 3">
    <name type="scientific">Alcaligenes xylosoxydans xylosoxydans</name>
    <name type="common">Achromobacter xylosoxidans</name>
    <dbReference type="NCBI Taxonomy" id="85698"/>
    <lineage>
        <taxon>Bacteria</taxon>
        <taxon>Pseudomonadati</taxon>
        <taxon>Pseudomonadota</taxon>
        <taxon>Betaproteobacteria</taxon>
        <taxon>Burkholderiales</taxon>
        <taxon>Alcaligenaceae</taxon>
        <taxon>Achromobacter</taxon>
    </lineage>
</organism>
<evidence type="ECO:0000313" key="3">
    <source>
        <dbReference type="Proteomes" id="UP000187251"/>
    </source>
</evidence>
<evidence type="ECO:0008006" key="4">
    <source>
        <dbReference type="Google" id="ProtNLM"/>
    </source>
</evidence>
<accession>A0A1R1JUG2</accession>
<sequence length="107" mass="11323">MSVIDLATAKALLDVTHGFDDVKLQVLLDGAEAEAASYMNRPDLRGPWHAEGDSNSPPSSESAVPADVVLGVMLLMQAVYQAPPDDVPKLRAAAEVKLSPRRLGMGV</sequence>
<dbReference type="RefSeq" id="WP_076412056.1">
    <property type="nucleotide sequence ID" value="NZ_MJMN01000013.1"/>
</dbReference>
<protein>
    <recommendedName>
        <fullName evidence="4">Phage gp6-like head-tail connector protein</fullName>
    </recommendedName>
</protein>
<name>A0A1R1JUG2_ALCXX</name>
<dbReference type="CDD" id="cd08054">
    <property type="entry name" value="gp6"/>
    <property type="match status" value="1"/>
</dbReference>
<proteinExistence type="predicted"/>
<gene>
    <name evidence="2" type="ORF">BIZ92_10420</name>
</gene>